<protein>
    <submittedName>
        <fullName evidence="1">Uncharacterized protein</fullName>
    </submittedName>
</protein>
<name>A0A7N9CPN9_MACFA</name>
<reference evidence="1" key="2">
    <citation type="submission" date="2025-08" db="UniProtKB">
        <authorList>
            <consortium name="Ensembl"/>
        </authorList>
    </citation>
    <scope>IDENTIFICATION</scope>
</reference>
<dbReference type="PRINTS" id="PR02045">
    <property type="entry name" value="F138DOMAIN"/>
</dbReference>
<dbReference type="AlphaFoldDB" id="A0A7N9CPN9"/>
<keyword evidence="2" id="KW-1185">Reference proteome</keyword>
<dbReference type="Ensembl" id="ENSMFAT00000092641.1">
    <property type="protein sequence ID" value="ENSMFAP00000054111.1"/>
    <property type="gene ID" value="ENSMFAG00000064647.1"/>
</dbReference>
<organism evidence="1 2">
    <name type="scientific">Macaca fascicularis</name>
    <name type="common">Crab-eating macaque</name>
    <name type="synonym">Cynomolgus monkey</name>
    <dbReference type="NCBI Taxonomy" id="9541"/>
    <lineage>
        <taxon>Eukaryota</taxon>
        <taxon>Metazoa</taxon>
        <taxon>Chordata</taxon>
        <taxon>Craniata</taxon>
        <taxon>Vertebrata</taxon>
        <taxon>Euteleostomi</taxon>
        <taxon>Mammalia</taxon>
        <taxon>Eutheria</taxon>
        <taxon>Euarchontoglires</taxon>
        <taxon>Primates</taxon>
        <taxon>Haplorrhini</taxon>
        <taxon>Catarrhini</taxon>
        <taxon>Cercopithecidae</taxon>
        <taxon>Cercopithecinae</taxon>
        <taxon>Macaca</taxon>
    </lineage>
</organism>
<accession>A0A7N9CPN9</accession>
<dbReference type="GeneTree" id="ENSGT01150000286943"/>
<reference evidence="1" key="3">
    <citation type="submission" date="2025-09" db="UniProtKB">
        <authorList>
            <consortium name="Ensembl"/>
        </authorList>
    </citation>
    <scope>IDENTIFICATION</scope>
</reference>
<proteinExistence type="predicted"/>
<dbReference type="PANTHER" id="PTHR12138">
    <property type="entry name" value="PRIMATE-EXPANDED PROTEIN FAMILY"/>
    <property type="match status" value="1"/>
</dbReference>
<evidence type="ECO:0000313" key="2">
    <source>
        <dbReference type="Proteomes" id="UP000233100"/>
    </source>
</evidence>
<reference evidence="1 2" key="1">
    <citation type="submission" date="2013-03" db="EMBL/GenBank/DDBJ databases">
        <authorList>
            <person name="Warren W."/>
            <person name="Wilson R.K."/>
        </authorList>
    </citation>
    <scope>NUCLEOTIDE SEQUENCE</scope>
</reference>
<sequence>FFFSSRRQSVALSPKRECSGVISAHCNICLPGQSNSPVSTSQVAGITGACHHAQLIFCILVETGFHHVAQVGLELLPHTTHPPWPPEVFNAIPIKLLMPFFSELEKKNQIHMETKKSPNRQSNTYLQRHCITEFQTIIRLQ</sequence>
<dbReference type="PANTHER" id="PTHR12138:SF135">
    <property type="entry name" value="SAM DOMAIN-CONTAINING PROTEIN"/>
    <property type="match status" value="1"/>
</dbReference>
<evidence type="ECO:0000313" key="1">
    <source>
        <dbReference type="Ensembl" id="ENSMFAP00000054111.1"/>
    </source>
</evidence>
<dbReference type="Proteomes" id="UP000233100">
    <property type="component" value="Chromosome 2"/>
</dbReference>